<protein>
    <submittedName>
        <fullName evidence="1">Uncharacterized protein</fullName>
    </submittedName>
</protein>
<evidence type="ECO:0000313" key="2">
    <source>
        <dbReference type="Proteomes" id="UP001174934"/>
    </source>
</evidence>
<organism evidence="1 2">
    <name type="scientific">Bombardia bombarda</name>
    <dbReference type="NCBI Taxonomy" id="252184"/>
    <lineage>
        <taxon>Eukaryota</taxon>
        <taxon>Fungi</taxon>
        <taxon>Dikarya</taxon>
        <taxon>Ascomycota</taxon>
        <taxon>Pezizomycotina</taxon>
        <taxon>Sordariomycetes</taxon>
        <taxon>Sordariomycetidae</taxon>
        <taxon>Sordariales</taxon>
        <taxon>Lasiosphaeriaceae</taxon>
        <taxon>Bombardia</taxon>
    </lineage>
</organism>
<evidence type="ECO:0000313" key="1">
    <source>
        <dbReference type="EMBL" id="KAK0612342.1"/>
    </source>
</evidence>
<comment type="caution">
    <text evidence="1">The sequence shown here is derived from an EMBL/GenBank/DDBJ whole genome shotgun (WGS) entry which is preliminary data.</text>
</comment>
<name>A0AA39WAP1_9PEZI</name>
<dbReference type="EMBL" id="JAULSR010000009">
    <property type="protein sequence ID" value="KAK0612342.1"/>
    <property type="molecule type" value="Genomic_DNA"/>
</dbReference>
<reference evidence="1" key="1">
    <citation type="submission" date="2023-06" db="EMBL/GenBank/DDBJ databases">
        <title>Genome-scale phylogeny and comparative genomics of the fungal order Sordariales.</title>
        <authorList>
            <consortium name="Lawrence Berkeley National Laboratory"/>
            <person name="Hensen N."/>
            <person name="Bonometti L."/>
            <person name="Westerberg I."/>
            <person name="Brannstrom I.O."/>
            <person name="Guillou S."/>
            <person name="Cros-Aarteil S."/>
            <person name="Calhoun S."/>
            <person name="Haridas S."/>
            <person name="Kuo A."/>
            <person name="Mondo S."/>
            <person name="Pangilinan J."/>
            <person name="Riley R."/>
            <person name="LaButti K."/>
            <person name="Andreopoulos B."/>
            <person name="Lipzen A."/>
            <person name="Chen C."/>
            <person name="Yanf M."/>
            <person name="Daum C."/>
            <person name="Ng V."/>
            <person name="Clum A."/>
            <person name="Steindorff A."/>
            <person name="Ohm R."/>
            <person name="Martin F."/>
            <person name="Silar P."/>
            <person name="Natvig D."/>
            <person name="Lalanne C."/>
            <person name="Gautier V."/>
            <person name="Ament-velasquez S.L."/>
            <person name="Kruys A."/>
            <person name="Hutchinson M.I."/>
            <person name="Powell A.J."/>
            <person name="Barry K."/>
            <person name="Miller A.N."/>
            <person name="Grigoriev I.V."/>
            <person name="Debuchy R."/>
            <person name="Gladieux P."/>
            <person name="Thoren M.H."/>
            <person name="Johannesson H."/>
        </authorList>
    </citation>
    <scope>NUCLEOTIDE SEQUENCE</scope>
    <source>
        <strain evidence="1">SMH3391-2</strain>
    </source>
</reference>
<proteinExistence type="predicted"/>
<gene>
    <name evidence="1" type="ORF">B0T17DRAFT_511544</name>
</gene>
<dbReference type="Proteomes" id="UP001174934">
    <property type="component" value="Unassembled WGS sequence"/>
</dbReference>
<sequence length="381" mass="42444">MYNITATKTGALVTHTSPQIVVKTRPPRLVDARLNAVTHHIHLKRKPNRLPTIINTNKHGFWPEHHYHFTPGSLPGGAAPTKHNSNQGVLPRAITQSYGHILDLNIPEDLAVPNPDQMLDEEKLRITKPDDILNLISWNDKIIRPTLNFAKEHLNIRNGILLQYTATAPNNSEKARIRGVQDRMKIDHIIEFDDYPVKNLVVGLGIPCSRELGNTCESVHTRYGYLLTEEDLVVCCFSAVAQGSRDWNVATMPVPWSRHGENQLTTDLALWWLCMLAMSPHQSHEVVPEMQMTGINKWQAVYKTVEGVLVYRHRYSRREKPALLPILNLGQLAAAAAAAAAATGDASQLGMGHFEINGGDLVFASDFNFTSNGNFVLDSNA</sequence>
<keyword evidence="2" id="KW-1185">Reference proteome</keyword>
<accession>A0AA39WAP1</accession>
<dbReference type="AlphaFoldDB" id="A0AA39WAP1"/>